<dbReference type="EMBL" id="KV441555">
    <property type="protein sequence ID" value="OAG03019.1"/>
    <property type="molecule type" value="Genomic_DNA"/>
</dbReference>
<evidence type="ECO:0000313" key="1">
    <source>
        <dbReference type="EMBL" id="OAG03019.1"/>
    </source>
</evidence>
<dbReference type="AlphaFoldDB" id="A0A177C837"/>
<dbReference type="GeneID" id="28762535"/>
<dbReference type="InParanoid" id="A0A177C837"/>
<gene>
    <name evidence="1" type="ORF">CC84DRAFT_1166791</name>
</gene>
<reference evidence="1 2" key="1">
    <citation type="submission" date="2016-05" db="EMBL/GenBank/DDBJ databases">
        <title>Comparative analysis of secretome profiles of manganese(II)-oxidizing ascomycete fungi.</title>
        <authorList>
            <consortium name="DOE Joint Genome Institute"/>
            <person name="Zeiner C.A."/>
            <person name="Purvine S.O."/>
            <person name="Zink E.M."/>
            <person name="Wu S."/>
            <person name="Pasa-Tolic L."/>
            <person name="Chaput D.L."/>
            <person name="Haridas S."/>
            <person name="Grigoriev I.V."/>
            <person name="Santelli C.M."/>
            <person name="Hansel C.M."/>
        </authorList>
    </citation>
    <scope>NUCLEOTIDE SEQUENCE [LARGE SCALE GENOMIC DNA]</scope>
    <source>
        <strain evidence="1 2">AP3s5-JAC2a</strain>
    </source>
</reference>
<keyword evidence="2" id="KW-1185">Reference proteome</keyword>
<dbReference type="RefSeq" id="XP_018033384.1">
    <property type="nucleotide sequence ID" value="XM_018179049.1"/>
</dbReference>
<dbReference type="Proteomes" id="UP000077069">
    <property type="component" value="Unassembled WGS sequence"/>
</dbReference>
<accession>A0A177C837</accession>
<name>A0A177C837_9PLEO</name>
<sequence>MRWVLAGPERAVAVAVGFSAALVGSAQSQTRRHCDAAAGRFFHAAGQQLPKQNNAASRIIPNTLPFFTLPPVSSKQFLQSPQN</sequence>
<evidence type="ECO:0000313" key="2">
    <source>
        <dbReference type="Proteomes" id="UP000077069"/>
    </source>
</evidence>
<organism evidence="1 2">
    <name type="scientific">Paraphaeosphaeria sporulosa</name>
    <dbReference type="NCBI Taxonomy" id="1460663"/>
    <lineage>
        <taxon>Eukaryota</taxon>
        <taxon>Fungi</taxon>
        <taxon>Dikarya</taxon>
        <taxon>Ascomycota</taxon>
        <taxon>Pezizomycotina</taxon>
        <taxon>Dothideomycetes</taxon>
        <taxon>Pleosporomycetidae</taxon>
        <taxon>Pleosporales</taxon>
        <taxon>Massarineae</taxon>
        <taxon>Didymosphaeriaceae</taxon>
        <taxon>Paraphaeosphaeria</taxon>
    </lineage>
</organism>
<protein>
    <submittedName>
        <fullName evidence="1">Uncharacterized protein</fullName>
    </submittedName>
</protein>
<proteinExistence type="predicted"/>